<dbReference type="SMART" id="SM00487">
    <property type="entry name" value="DEXDc"/>
    <property type="match status" value="1"/>
</dbReference>
<gene>
    <name evidence="3" type="ORF">DWB68_11610</name>
</gene>
<reference evidence="3 4" key="1">
    <citation type="submission" date="2018-07" db="EMBL/GenBank/DDBJ databases">
        <title>Arthrobacter sp. nov., isolated from raw cow's milk with high bacterial count.</title>
        <authorList>
            <person name="Hahne J."/>
            <person name="Isele D."/>
            <person name="Lipski A."/>
        </authorList>
    </citation>
    <scope>NUCLEOTIDE SEQUENCE [LARGE SCALE GENOMIC DNA]</scope>
    <source>
        <strain evidence="3 4">JZ R-35</strain>
    </source>
</reference>
<dbReference type="Gene3D" id="3.30.870.10">
    <property type="entry name" value="Endonuclease Chain A"/>
    <property type="match status" value="1"/>
</dbReference>
<dbReference type="InterPro" id="IPR001650">
    <property type="entry name" value="Helicase_C-like"/>
</dbReference>
<dbReference type="InterPro" id="IPR021835">
    <property type="entry name" value="DUF3427"/>
</dbReference>
<dbReference type="Proteomes" id="UP000265419">
    <property type="component" value="Unassembled WGS sequence"/>
</dbReference>
<dbReference type="SUPFAM" id="SSF52540">
    <property type="entry name" value="P-loop containing nucleoside triphosphate hydrolases"/>
    <property type="match status" value="1"/>
</dbReference>
<dbReference type="PANTHER" id="PTHR47396:SF1">
    <property type="entry name" value="ATP-DEPENDENT HELICASE IRC3-RELATED"/>
    <property type="match status" value="1"/>
</dbReference>
<dbReference type="InterPro" id="IPR050742">
    <property type="entry name" value="Helicase_Restrict-Modif_Enz"/>
</dbReference>
<keyword evidence="4" id="KW-1185">Reference proteome</keyword>
<dbReference type="Pfam" id="PF11907">
    <property type="entry name" value="DUF3427"/>
    <property type="match status" value="1"/>
</dbReference>
<dbReference type="Pfam" id="PF13091">
    <property type="entry name" value="PLDc_2"/>
    <property type="match status" value="1"/>
</dbReference>
<comment type="caution">
    <text evidence="3">The sequence shown here is derived from an EMBL/GenBank/DDBJ whole genome shotgun (WGS) entry which is preliminary data.</text>
</comment>
<sequence>MPADYFAADDLEASIRVGFLDKQDFGHRHAPGMQPKLLDNSAGRDMLSALNHELKLADRFEMSVAFVTLGGLQRLRAELTRLGRTDGVRGTIVTSDYLGFNDPKVFTDLLNLREYGIHTYIYRGTGYHPKGYLFHRAAGVTAFLGSSNLTQSALNGNVEWNLRVSALPGSALAQELEDGFGRQLEQSVPLTEEWVAGYRESWKPPVRGREVEGSLDLAMDAALEDVQQFGSSPGNDDPSRSVIVPNTMQAEALEAIAKSRENEAPRALIISATGTGKTYLSALDVRNFGARRLLFVAHREQILKKSMVAYRTVLGGTADDYGLVSGSSKQADRRYVFATAQSLRQLTAAGLLAQDAFDYIVIDEAHRAGAQSFKEILDYFSPQFVLGMTATPDRLDGEDIYELFNREVPYEIRLADALEAELLAPFHYYGVTDYVTESGETVWVDAPLGTLVSDERVDHILREVSRRVSAALPVRGLVFCSRNEEAAAVADQLNSRELFGRPLRARSLSGSDSQAVREAAVEELENGALDYLVTVDIFNEGVDIPTVNQVVMLRQTKSPIVFLQQLGRGLRKAEGKESVVVIDFIGNYSNNFMIPIALLGDKSLNKDSIRRSLATALEDGALHKLSSVHFDEISRARVLDSLSKVKLDGFRNLKEQYEILKQRLEGAPRLMDFWVRDAPDPTIVASALGSYAAFKAKVNGTTPFTPRQLEVLGNLTAEGLLSKRPHELKVLWELIDAEEDVSRDDLMRVVARVRADGAEESLESVARVLGGDFSTQQERTKYGQPIVRVHPDGSMTLTEEILEFLEEDEFRNEVSDIVSTGMQVVADRYDSSRTFTPGRQYSRKDAARQLNWPTNQTSTIYGYKVDRATNSCPIFITYHKSDSVSESTAYGDRIEDAKHLTWFSRSNRTLASEEVQGVLDPSITKHIFIKKDDADGSDFYYVGTAEASNPREQTMPSSDGQGHPVVVMDFELEAPIPRDVLTHFEPDMA</sequence>
<dbReference type="InterPro" id="IPR058403">
    <property type="entry name" value="DUF8090"/>
</dbReference>
<dbReference type="Pfam" id="PF00271">
    <property type="entry name" value="Helicase_C"/>
    <property type="match status" value="1"/>
</dbReference>
<dbReference type="PANTHER" id="PTHR47396">
    <property type="entry name" value="TYPE I RESTRICTION ENZYME ECOKI R PROTEIN"/>
    <property type="match status" value="1"/>
</dbReference>
<dbReference type="RefSeq" id="WP_119425290.1">
    <property type="nucleotide sequence ID" value="NZ_QQXK01000024.1"/>
</dbReference>
<evidence type="ECO:0000313" key="4">
    <source>
        <dbReference type="Proteomes" id="UP000265419"/>
    </source>
</evidence>
<dbReference type="SUPFAM" id="SSF56024">
    <property type="entry name" value="Phospholipase D/nuclease"/>
    <property type="match status" value="1"/>
</dbReference>
<dbReference type="GO" id="GO:0005829">
    <property type="term" value="C:cytosol"/>
    <property type="evidence" value="ECO:0007669"/>
    <property type="project" value="TreeGrafter"/>
</dbReference>
<dbReference type="CDD" id="cd18032">
    <property type="entry name" value="DEXHc_RE_I_III_res"/>
    <property type="match status" value="1"/>
</dbReference>
<organism evidence="3 4">
    <name type="scientific">Galactobacter valiniphilus</name>
    <dbReference type="NCBI Taxonomy" id="2676122"/>
    <lineage>
        <taxon>Bacteria</taxon>
        <taxon>Bacillati</taxon>
        <taxon>Actinomycetota</taxon>
        <taxon>Actinomycetes</taxon>
        <taxon>Micrococcales</taxon>
        <taxon>Micrococcaceae</taxon>
        <taxon>Galactobacter</taxon>
    </lineage>
</organism>
<dbReference type="GO" id="GO:0003677">
    <property type="term" value="F:DNA binding"/>
    <property type="evidence" value="ECO:0007669"/>
    <property type="project" value="InterPro"/>
</dbReference>
<dbReference type="PROSITE" id="PS51194">
    <property type="entry name" value="HELICASE_CTER"/>
    <property type="match status" value="1"/>
</dbReference>
<feature type="domain" description="Helicase ATP-binding" evidence="1">
    <location>
        <begin position="258"/>
        <end position="410"/>
    </location>
</feature>
<evidence type="ECO:0000259" key="2">
    <source>
        <dbReference type="PROSITE" id="PS51194"/>
    </source>
</evidence>
<dbReference type="Gene3D" id="3.40.50.300">
    <property type="entry name" value="P-loop containing nucleotide triphosphate hydrolases"/>
    <property type="match status" value="2"/>
</dbReference>
<feature type="domain" description="Helicase C-terminal" evidence="2">
    <location>
        <begin position="456"/>
        <end position="621"/>
    </location>
</feature>
<dbReference type="InterPro" id="IPR014001">
    <property type="entry name" value="Helicase_ATP-bd"/>
</dbReference>
<dbReference type="Pfam" id="PF26350">
    <property type="entry name" value="DUF8090"/>
    <property type="match status" value="1"/>
</dbReference>
<dbReference type="Pfam" id="PF04851">
    <property type="entry name" value="ResIII"/>
    <property type="match status" value="1"/>
</dbReference>
<protein>
    <submittedName>
        <fullName evidence="3">DUF3427 domain-containing protein</fullName>
    </submittedName>
</protein>
<dbReference type="InterPro" id="IPR006935">
    <property type="entry name" value="Helicase/UvrB_N"/>
</dbReference>
<dbReference type="EMBL" id="QQXK01000024">
    <property type="protein sequence ID" value="RII41590.1"/>
    <property type="molecule type" value="Genomic_DNA"/>
</dbReference>
<accession>A0A399J932</accession>
<dbReference type="InterPro" id="IPR027417">
    <property type="entry name" value="P-loop_NTPase"/>
</dbReference>
<dbReference type="SMART" id="SM00490">
    <property type="entry name" value="HELICc"/>
    <property type="match status" value="1"/>
</dbReference>
<dbReference type="AlphaFoldDB" id="A0A399J932"/>
<evidence type="ECO:0000259" key="1">
    <source>
        <dbReference type="PROSITE" id="PS51192"/>
    </source>
</evidence>
<evidence type="ECO:0000313" key="3">
    <source>
        <dbReference type="EMBL" id="RII41590.1"/>
    </source>
</evidence>
<dbReference type="InterPro" id="IPR025202">
    <property type="entry name" value="PLD-like_dom"/>
</dbReference>
<name>A0A399J932_9MICC</name>
<dbReference type="PROSITE" id="PS51192">
    <property type="entry name" value="HELICASE_ATP_BIND_1"/>
    <property type="match status" value="1"/>
</dbReference>
<dbReference type="GO" id="GO:0005524">
    <property type="term" value="F:ATP binding"/>
    <property type="evidence" value="ECO:0007669"/>
    <property type="project" value="InterPro"/>
</dbReference>
<dbReference type="CDD" id="cd18799">
    <property type="entry name" value="SF2_C_EcoAI-like"/>
    <property type="match status" value="1"/>
</dbReference>
<dbReference type="GO" id="GO:0016787">
    <property type="term" value="F:hydrolase activity"/>
    <property type="evidence" value="ECO:0007669"/>
    <property type="project" value="InterPro"/>
</dbReference>
<proteinExistence type="predicted"/>